<dbReference type="AlphaFoldDB" id="A0A6V7HG92"/>
<feature type="non-terminal residue" evidence="1">
    <location>
        <position position="1"/>
    </location>
</feature>
<sequence length="67" mass="7837">EFFGFLVVTSFLSQRFSTWGTCTPWGYANRFLGFYLSKDTPFSYTYSRMHKTRRVAALNDNFTSGKQ</sequence>
<comment type="caution">
    <text evidence="1">The sequence shown here is derived from an EMBL/GenBank/DDBJ whole genome shotgun (WGS) entry which is preliminary data.</text>
</comment>
<evidence type="ECO:0000313" key="2">
    <source>
        <dbReference type="Proteomes" id="UP000752696"/>
    </source>
</evidence>
<gene>
    <name evidence="1" type="ORF">MHI_LOCUS846778</name>
</gene>
<evidence type="ECO:0000313" key="1">
    <source>
        <dbReference type="EMBL" id="CAD1479224.1"/>
    </source>
</evidence>
<organism evidence="1 2">
    <name type="scientific">Heterotrigona itama</name>
    <dbReference type="NCBI Taxonomy" id="395501"/>
    <lineage>
        <taxon>Eukaryota</taxon>
        <taxon>Metazoa</taxon>
        <taxon>Ecdysozoa</taxon>
        <taxon>Arthropoda</taxon>
        <taxon>Hexapoda</taxon>
        <taxon>Insecta</taxon>
        <taxon>Pterygota</taxon>
        <taxon>Neoptera</taxon>
        <taxon>Endopterygota</taxon>
        <taxon>Hymenoptera</taxon>
        <taxon>Apocrita</taxon>
        <taxon>Aculeata</taxon>
        <taxon>Apoidea</taxon>
        <taxon>Anthophila</taxon>
        <taxon>Apidae</taxon>
        <taxon>Heterotrigona</taxon>
    </lineage>
</organism>
<accession>A0A6V7HG92</accession>
<dbReference type="EMBL" id="CAJDYZ010011260">
    <property type="protein sequence ID" value="CAD1479224.1"/>
    <property type="molecule type" value="Genomic_DNA"/>
</dbReference>
<dbReference type="Proteomes" id="UP000752696">
    <property type="component" value="Unassembled WGS sequence"/>
</dbReference>
<keyword evidence="2" id="KW-1185">Reference proteome</keyword>
<proteinExistence type="predicted"/>
<name>A0A6V7HG92_9HYME</name>
<reference evidence="1" key="1">
    <citation type="submission" date="2020-07" db="EMBL/GenBank/DDBJ databases">
        <authorList>
            <person name="Nazaruddin N."/>
        </authorList>
    </citation>
    <scope>NUCLEOTIDE SEQUENCE</scope>
</reference>
<protein>
    <submittedName>
        <fullName evidence="1">Uncharacterized protein</fullName>
    </submittedName>
</protein>